<keyword evidence="11" id="KW-1185">Reference proteome</keyword>
<protein>
    <submittedName>
        <fullName evidence="10">ABC transporter permease</fullName>
    </submittedName>
</protein>
<organism evidence="10 11">
    <name type="scientific">Butyricimonas hominis</name>
    <dbReference type="NCBI Taxonomy" id="2763032"/>
    <lineage>
        <taxon>Bacteria</taxon>
        <taxon>Pseudomonadati</taxon>
        <taxon>Bacteroidota</taxon>
        <taxon>Bacteroidia</taxon>
        <taxon>Bacteroidales</taxon>
        <taxon>Odoribacteraceae</taxon>
        <taxon>Butyricimonas</taxon>
    </lineage>
</organism>
<reference evidence="10 11" key="1">
    <citation type="submission" date="2020-08" db="EMBL/GenBank/DDBJ databases">
        <title>Genome public.</title>
        <authorList>
            <person name="Liu C."/>
            <person name="Sun Q."/>
        </authorList>
    </citation>
    <scope>NUCLEOTIDE SEQUENCE [LARGE SCALE GENOMIC DNA]</scope>
    <source>
        <strain evidence="10 11">NSJ-56</strain>
    </source>
</reference>
<keyword evidence="2" id="KW-1003">Cell membrane</keyword>
<evidence type="ECO:0000256" key="7">
    <source>
        <dbReference type="SAM" id="Phobius"/>
    </source>
</evidence>
<evidence type="ECO:0000256" key="4">
    <source>
        <dbReference type="ARBA" id="ARBA00022989"/>
    </source>
</evidence>
<evidence type="ECO:0000259" key="8">
    <source>
        <dbReference type="Pfam" id="PF02687"/>
    </source>
</evidence>
<accession>A0ABR7CXP2</accession>
<dbReference type="Pfam" id="PF12704">
    <property type="entry name" value="MacB_PCD"/>
    <property type="match status" value="1"/>
</dbReference>
<feature type="transmembrane region" description="Helical" evidence="7">
    <location>
        <begin position="20"/>
        <end position="38"/>
    </location>
</feature>
<name>A0ABR7CXP2_9BACT</name>
<feature type="domain" description="MacB-like periplasmic core" evidence="9">
    <location>
        <begin position="28"/>
        <end position="234"/>
    </location>
</feature>
<dbReference type="Pfam" id="PF02687">
    <property type="entry name" value="FtsX"/>
    <property type="match status" value="1"/>
</dbReference>
<evidence type="ECO:0000313" key="10">
    <source>
        <dbReference type="EMBL" id="MBC5620439.1"/>
    </source>
</evidence>
<comment type="caution">
    <text evidence="10">The sequence shown here is derived from an EMBL/GenBank/DDBJ whole genome shotgun (WGS) entry which is preliminary data.</text>
</comment>
<keyword evidence="5 7" id="KW-0472">Membrane</keyword>
<evidence type="ECO:0000259" key="9">
    <source>
        <dbReference type="Pfam" id="PF12704"/>
    </source>
</evidence>
<dbReference type="RefSeq" id="WP_186975219.1">
    <property type="nucleotide sequence ID" value="NZ_JACOOH010000002.1"/>
</dbReference>
<dbReference type="PANTHER" id="PTHR30572">
    <property type="entry name" value="MEMBRANE COMPONENT OF TRANSPORTER-RELATED"/>
    <property type="match status" value="1"/>
</dbReference>
<dbReference type="InterPro" id="IPR050250">
    <property type="entry name" value="Macrolide_Exporter_MacB"/>
</dbReference>
<evidence type="ECO:0000256" key="5">
    <source>
        <dbReference type="ARBA" id="ARBA00023136"/>
    </source>
</evidence>
<evidence type="ECO:0000256" key="3">
    <source>
        <dbReference type="ARBA" id="ARBA00022692"/>
    </source>
</evidence>
<evidence type="ECO:0000256" key="2">
    <source>
        <dbReference type="ARBA" id="ARBA00022475"/>
    </source>
</evidence>
<keyword evidence="4 7" id="KW-1133">Transmembrane helix</keyword>
<comment type="similarity">
    <text evidence="6">Belongs to the ABC-4 integral membrane protein family.</text>
</comment>
<dbReference type="Proteomes" id="UP000646484">
    <property type="component" value="Unassembled WGS sequence"/>
</dbReference>
<proteinExistence type="inferred from homology"/>
<evidence type="ECO:0000256" key="1">
    <source>
        <dbReference type="ARBA" id="ARBA00004651"/>
    </source>
</evidence>
<dbReference type="EMBL" id="JACOOH010000002">
    <property type="protein sequence ID" value="MBC5620439.1"/>
    <property type="molecule type" value="Genomic_DNA"/>
</dbReference>
<sequence length="397" mass="44701">MIRHILKILWYNRRKYTGVLIEQVLIFIILMVSLVSLFEAISKYREPGLLNTDNVILFGYMLHGGGGGQGMSREEQSEVARCMDVIIEKMRKEPFVEAITESVGLAPYLRSHRYYVEMYGDTVRADGKAVGVIVRFADKAAEKVFNLELEEGTWIIEGTLEDGSYPAIVSRQLMDKLGWHDAMGRKLQMGNTFTVVGIIAGIKQSVFADSPESIIVPKEIVSRYGYNECCAKIKPGFEDEFHACFSREFKRMGLANKAVQTCSSMEDSKIGSMYDTVSSIVMQVVPTSFLLLFAFIGTFGLFWLNSKKRKVEFALRVVVGATRNRLVSLVVLESLILSVMAALPGILLFCFVYEWTTVHVMAVGITFVIMVLFSVFSAWWPAYQVSKVNPVEAMRDE</sequence>
<keyword evidence="3 7" id="KW-0812">Transmembrane</keyword>
<dbReference type="InterPro" id="IPR025857">
    <property type="entry name" value="MacB_PCD"/>
</dbReference>
<dbReference type="InterPro" id="IPR003838">
    <property type="entry name" value="ABC3_permease_C"/>
</dbReference>
<evidence type="ECO:0000313" key="11">
    <source>
        <dbReference type="Proteomes" id="UP000646484"/>
    </source>
</evidence>
<comment type="subcellular location">
    <subcellularLocation>
        <location evidence="1">Cell membrane</location>
        <topology evidence="1">Multi-pass membrane protein</topology>
    </subcellularLocation>
</comment>
<evidence type="ECO:0000256" key="6">
    <source>
        <dbReference type="ARBA" id="ARBA00038076"/>
    </source>
</evidence>
<dbReference type="PANTHER" id="PTHR30572:SF4">
    <property type="entry name" value="ABC TRANSPORTER PERMEASE YTRF"/>
    <property type="match status" value="1"/>
</dbReference>
<feature type="domain" description="ABC3 transporter permease C-terminal" evidence="8">
    <location>
        <begin position="289"/>
        <end position="390"/>
    </location>
</feature>
<feature type="transmembrane region" description="Helical" evidence="7">
    <location>
        <begin position="360"/>
        <end position="380"/>
    </location>
</feature>
<gene>
    <name evidence="10" type="ORF">H8S64_04955</name>
</gene>
<feature type="transmembrane region" description="Helical" evidence="7">
    <location>
        <begin position="326"/>
        <end position="354"/>
    </location>
</feature>
<feature type="transmembrane region" description="Helical" evidence="7">
    <location>
        <begin position="280"/>
        <end position="305"/>
    </location>
</feature>